<evidence type="ECO:0000313" key="3">
    <source>
        <dbReference type="EMBL" id="AFM06204.1"/>
    </source>
</evidence>
<proteinExistence type="predicted"/>
<name>I4AQG9_BERLS</name>
<dbReference type="EMBL" id="CP003345">
    <property type="protein sequence ID" value="AFM06204.1"/>
    <property type="molecule type" value="Genomic_DNA"/>
</dbReference>
<gene>
    <name evidence="3" type="ordered locus">Fleli_3901</name>
</gene>
<dbReference type="PROSITE" id="PS50127">
    <property type="entry name" value="UBC_2"/>
    <property type="match status" value="1"/>
</dbReference>
<dbReference type="Gene3D" id="3.10.110.10">
    <property type="entry name" value="Ubiquitin Conjugating Enzyme"/>
    <property type="match status" value="1"/>
</dbReference>
<dbReference type="GO" id="GO:0016874">
    <property type="term" value="F:ligase activity"/>
    <property type="evidence" value="ECO:0007669"/>
    <property type="project" value="UniProtKB-KW"/>
</dbReference>
<evidence type="ECO:0000259" key="2">
    <source>
        <dbReference type="PROSITE" id="PS50127"/>
    </source>
</evidence>
<accession>I4AQG9</accession>
<dbReference type="AlphaFoldDB" id="I4AQG9"/>
<dbReference type="Proteomes" id="UP000006054">
    <property type="component" value="Chromosome"/>
</dbReference>
<organism evidence="3 4">
    <name type="scientific">Bernardetia litoralis (strain ATCC 23117 / DSM 6794 / NBRC 15988 / NCIMB 1366 / Fx l1 / Sio-4)</name>
    <name type="common">Flexibacter litoralis</name>
    <dbReference type="NCBI Taxonomy" id="880071"/>
    <lineage>
        <taxon>Bacteria</taxon>
        <taxon>Pseudomonadati</taxon>
        <taxon>Bacteroidota</taxon>
        <taxon>Cytophagia</taxon>
        <taxon>Cytophagales</taxon>
        <taxon>Bernardetiaceae</taxon>
        <taxon>Bernardetia</taxon>
    </lineage>
</organism>
<dbReference type="eggNOG" id="COG5078">
    <property type="taxonomic scope" value="Bacteria"/>
</dbReference>
<dbReference type="STRING" id="880071.Fleli_3901"/>
<dbReference type="HOGENOM" id="CLU_1388441_0_0_10"/>
<feature type="region of interest" description="Disordered" evidence="1">
    <location>
        <begin position="156"/>
        <end position="196"/>
    </location>
</feature>
<dbReference type="CDD" id="cd00195">
    <property type="entry name" value="UBCc_UEV"/>
    <property type="match status" value="1"/>
</dbReference>
<dbReference type="OrthoDB" id="1434673at2"/>
<dbReference type="KEGG" id="fli:Fleli_3901"/>
<dbReference type="RefSeq" id="WP_014799627.1">
    <property type="nucleotide sequence ID" value="NC_018018.1"/>
</dbReference>
<evidence type="ECO:0000256" key="1">
    <source>
        <dbReference type="SAM" id="MobiDB-lite"/>
    </source>
</evidence>
<feature type="domain" description="UBC core" evidence="2">
    <location>
        <begin position="7"/>
        <end position="166"/>
    </location>
</feature>
<dbReference type="InterPro" id="IPR000608">
    <property type="entry name" value="UBC"/>
</dbReference>
<sequence>MATPQEIRNRRLANDYKEMENISGSLLSFEPLVGNPPYVEEYEVTIFVRSIIDTQPTYRNQHKLKITLPEAYPQAPPQLELLDEPFIYHPNWFKNGRWCYGTWEMSEGLGRHMIRMIRTLQYDMEITNEHSPANEEARNWYLRMRNSGIFPCDNQEMPDPTKERAVKSSGFKITGFGTATPKEETQEDKRGGFRIH</sequence>
<reference evidence="4" key="1">
    <citation type="submission" date="2012-06" db="EMBL/GenBank/DDBJ databases">
        <title>The complete genome of Flexibacter litoralis DSM 6794.</title>
        <authorList>
            <person name="Lucas S."/>
            <person name="Copeland A."/>
            <person name="Lapidus A."/>
            <person name="Glavina del Rio T."/>
            <person name="Dalin E."/>
            <person name="Tice H."/>
            <person name="Bruce D."/>
            <person name="Goodwin L."/>
            <person name="Pitluck S."/>
            <person name="Peters L."/>
            <person name="Ovchinnikova G."/>
            <person name="Lu M."/>
            <person name="Kyrpides N."/>
            <person name="Mavromatis K."/>
            <person name="Ivanova N."/>
            <person name="Brettin T."/>
            <person name="Detter J.C."/>
            <person name="Han C."/>
            <person name="Larimer F."/>
            <person name="Land M."/>
            <person name="Hauser L."/>
            <person name="Markowitz V."/>
            <person name="Cheng J.-F."/>
            <person name="Hugenholtz P."/>
            <person name="Woyke T."/>
            <person name="Wu D."/>
            <person name="Spring S."/>
            <person name="Lang E."/>
            <person name="Kopitz M."/>
            <person name="Brambilla E."/>
            <person name="Klenk H.-P."/>
            <person name="Eisen J.A."/>
        </authorList>
    </citation>
    <scope>NUCLEOTIDE SEQUENCE [LARGE SCALE GENOMIC DNA]</scope>
    <source>
        <strain evidence="4">ATCC 23117 / DSM 6794 / NBRC 15988 / NCIMB 1366 / Sio-4</strain>
    </source>
</reference>
<keyword evidence="3" id="KW-0436">Ligase</keyword>
<protein>
    <submittedName>
        <fullName evidence="3">Ubiquitin-protein ligase</fullName>
    </submittedName>
</protein>
<feature type="compositionally biased region" description="Basic and acidic residues" evidence="1">
    <location>
        <begin position="181"/>
        <end position="196"/>
    </location>
</feature>
<dbReference type="InterPro" id="IPR016135">
    <property type="entry name" value="UBQ-conjugating_enzyme/RWD"/>
</dbReference>
<evidence type="ECO:0000313" key="4">
    <source>
        <dbReference type="Proteomes" id="UP000006054"/>
    </source>
</evidence>
<keyword evidence="4" id="KW-1185">Reference proteome</keyword>
<dbReference type="SUPFAM" id="SSF54495">
    <property type="entry name" value="UBC-like"/>
    <property type="match status" value="1"/>
</dbReference>